<comment type="caution">
    <text evidence="2">The sequence shown here is derived from an EMBL/GenBank/DDBJ whole genome shotgun (WGS) entry which is preliminary data.</text>
</comment>
<evidence type="ECO:0000313" key="2">
    <source>
        <dbReference type="EMBL" id="MCT2588101.1"/>
    </source>
</evidence>
<dbReference type="InterPro" id="IPR036291">
    <property type="entry name" value="NAD(P)-bd_dom_sf"/>
</dbReference>
<dbReference type="SUPFAM" id="SSF51735">
    <property type="entry name" value="NAD(P)-binding Rossmann-fold domains"/>
    <property type="match status" value="1"/>
</dbReference>
<accession>A0ABT2JK78</accession>
<name>A0ABT2JK78_9PSEU</name>
<dbReference type="Gene3D" id="3.40.50.720">
    <property type="entry name" value="NAD(P)-binding Rossmann-like Domain"/>
    <property type="match status" value="1"/>
</dbReference>
<feature type="domain" description="NAD-dependent epimerase/dehydratase" evidence="1">
    <location>
        <begin position="4"/>
        <end position="180"/>
    </location>
</feature>
<protein>
    <submittedName>
        <fullName evidence="2">NAD(P)-dependent oxidoreductase</fullName>
    </submittedName>
</protein>
<evidence type="ECO:0000313" key="3">
    <source>
        <dbReference type="Proteomes" id="UP001156441"/>
    </source>
</evidence>
<dbReference type="PANTHER" id="PTHR43245">
    <property type="entry name" value="BIFUNCTIONAL POLYMYXIN RESISTANCE PROTEIN ARNA"/>
    <property type="match status" value="1"/>
</dbReference>
<dbReference type="EMBL" id="JAFFZE010000032">
    <property type="protein sequence ID" value="MCT2588101.1"/>
    <property type="molecule type" value="Genomic_DNA"/>
</dbReference>
<evidence type="ECO:0000259" key="1">
    <source>
        <dbReference type="Pfam" id="PF01370"/>
    </source>
</evidence>
<dbReference type="InterPro" id="IPR001509">
    <property type="entry name" value="Epimerase_deHydtase"/>
</dbReference>
<gene>
    <name evidence="2" type="ORF">JT362_33830</name>
</gene>
<sequence>MRLLVIGGCGSVGSIVVPHLARRHELRVLDLAEPKVPTPGVAYHTGDLHDVDLVASLAEGVDSLVFMAMGPNADWGTPETARAHLDVAVPGMYAALTGVHRAGATHMVYTSSMSVYAHPLYGADPGPAPRDDDRLGRYPDESTPPDGYDFYGLAKRLGEEVCRNATVAWGMDAVCLRLCFPVPDDAWPKDGPAMQRAISTSARDVAAAIEAALARRGHGFDFYAISGDGDERTMSLAKAKRELGWAPMDNTGSVG</sequence>
<organism evidence="2 3">
    <name type="scientific">Actinophytocola gossypii</name>
    <dbReference type="NCBI Taxonomy" id="2812003"/>
    <lineage>
        <taxon>Bacteria</taxon>
        <taxon>Bacillati</taxon>
        <taxon>Actinomycetota</taxon>
        <taxon>Actinomycetes</taxon>
        <taxon>Pseudonocardiales</taxon>
        <taxon>Pseudonocardiaceae</taxon>
    </lineage>
</organism>
<reference evidence="2 3" key="1">
    <citation type="submission" date="2021-02" db="EMBL/GenBank/DDBJ databases">
        <title>Actinophytocola xerophila sp. nov., isolated from soil of cotton cropping field.</title>
        <authorList>
            <person name="Huang R."/>
            <person name="Chen X."/>
            <person name="Ge X."/>
            <person name="Liu W."/>
        </authorList>
    </citation>
    <scope>NUCLEOTIDE SEQUENCE [LARGE SCALE GENOMIC DNA]</scope>
    <source>
        <strain evidence="2 3">S1-96</strain>
    </source>
</reference>
<proteinExistence type="predicted"/>
<keyword evidence="3" id="KW-1185">Reference proteome</keyword>
<dbReference type="Proteomes" id="UP001156441">
    <property type="component" value="Unassembled WGS sequence"/>
</dbReference>
<dbReference type="Pfam" id="PF01370">
    <property type="entry name" value="Epimerase"/>
    <property type="match status" value="1"/>
</dbReference>
<dbReference type="RefSeq" id="WP_260196037.1">
    <property type="nucleotide sequence ID" value="NZ_JAFFZE010000032.1"/>
</dbReference>
<dbReference type="InterPro" id="IPR050177">
    <property type="entry name" value="Lipid_A_modif_metabolic_enz"/>
</dbReference>